<dbReference type="InterPro" id="IPR029044">
    <property type="entry name" value="Nucleotide-diphossugar_trans"/>
</dbReference>
<proteinExistence type="predicted"/>
<protein>
    <recommendedName>
        <fullName evidence="3">Glycosyl transferase family 2</fullName>
    </recommendedName>
</protein>
<sequence length="241" mass="25660">MYAISLTSIPPRYPHLGPVLASLLAQRPPPARVILALPDTPARFAPAPPPDTPDGVEIWPLPRDEGPATKALPAARALTGHIDRLIYCDDDWIMPEGWAARLLAATDARHAAAASGFGLDRLKRYGHRTPAPGLTDIAQGFAGVCIRPEWLAGPGCIPPPAAWPVDDIWLSAQLARQGIAIRLAAAARTGMRHAFDDAHALQDAVIGGRDRAAANRACLDAITARDGLWPPAPHADRPCDQ</sequence>
<comment type="caution">
    <text evidence="1">The sequence shown here is derived from an EMBL/GenBank/DDBJ whole genome shotgun (WGS) entry which is preliminary data.</text>
</comment>
<organism evidence="1 2">
    <name type="scientific">Roseovarius ramblicola</name>
    <dbReference type="NCBI Taxonomy" id="2022336"/>
    <lineage>
        <taxon>Bacteria</taxon>
        <taxon>Pseudomonadati</taxon>
        <taxon>Pseudomonadota</taxon>
        <taxon>Alphaproteobacteria</taxon>
        <taxon>Rhodobacterales</taxon>
        <taxon>Roseobacteraceae</taxon>
        <taxon>Roseovarius</taxon>
    </lineage>
</organism>
<dbReference type="EMBL" id="JBHMEC010000026">
    <property type="protein sequence ID" value="MFB9151053.1"/>
    <property type="molecule type" value="Genomic_DNA"/>
</dbReference>
<evidence type="ECO:0000313" key="1">
    <source>
        <dbReference type="EMBL" id="MFB9151053.1"/>
    </source>
</evidence>
<dbReference type="Proteomes" id="UP001589670">
    <property type="component" value="Unassembled WGS sequence"/>
</dbReference>
<dbReference type="SUPFAM" id="SSF53448">
    <property type="entry name" value="Nucleotide-diphospho-sugar transferases"/>
    <property type="match status" value="1"/>
</dbReference>
<dbReference type="RefSeq" id="WP_377070622.1">
    <property type="nucleotide sequence ID" value="NZ_JBHMEC010000026.1"/>
</dbReference>
<accession>A0ABV5I2Z6</accession>
<gene>
    <name evidence="1" type="ORF">ACFFU4_14980</name>
</gene>
<evidence type="ECO:0008006" key="3">
    <source>
        <dbReference type="Google" id="ProtNLM"/>
    </source>
</evidence>
<evidence type="ECO:0000313" key="2">
    <source>
        <dbReference type="Proteomes" id="UP001589670"/>
    </source>
</evidence>
<reference evidence="1 2" key="1">
    <citation type="submission" date="2024-09" db="EMBL/GenBank/DDBJ databases">
        <authorList>
            <person name="Sun Q."/>
            <person name="Mori K."/>
        </authorList>
    </citation>
    <scope>NUCLEOTIDE SEQUENCE [LARGE SCALE GENOMIC DNA]</scope>
    <source>
        <strain evidence="1 2">CECT 9424</strain>
    </source>
</reference>
<keyword evidence="2" id="KW-1185">Reference proteome</keyword>
<name>A0ABV5I2Z6_9RHOB</name>